<dbReference type="AlphaFoldDB" id="A0A1V6NPG9"/>
<dbReference type="InterPro" id="IPR009057">
    <property type="entry name" value="Homeodomain-like_sf"/>
</dbReference>
<proteinExistence type="predicted"/>
<evidence type="ECO:0000313" key="2">
    <source>
        <dbReference type="Proteomes" id="UP000191522"/>
    </source>
</evidence>
<sequence>MAPTLEPWRLELIPQAAHCTPRSISTARSNLRCFGSVRAPPNGIGRRRTITPPMLEALCERLLEKPDLYQDEMVVFLWDEFRVLVTIYSIGRALASVGWSKKAARRIARGRNIELRDFYLHTVSSFRSYHLVYVDESGCDKRAGFRRTGWSPLGVTPVQISQFRRGQRTQILPAYAQDGVVFARVFQGSTDAVVFEVRIIYGNFYITVGNLNPIEEFFVELKAFIKRHWLTYEENPGQGFSSYLEWRSDIPKLVKVVAEVDD</sequence>
<accession>A0A1V6NPG9</accession>
<name>A0A1V6NPG9_PENDC</name>
<dbReference type="OrthoDB" id="5379619at2759"/>
<dbReference type="PANTHER" id="PTHR46564">
    <property type="entry name" value="TRANSPOSASE"/>
    <property type="match status" value="1"/>
</dbReference>
<protein>
    <recommendedName>
        <fullName evidence="3">Tc1-like transposase DDE domain-containing protein</fullName>
    </recommendedName>
</protein>
<reference evidence="2" key="1">
    <citation type="journal article" date="2017" name="Nat. Microbiol.">
        <title>Global analysis of biosynthetic gene clusters reveals vast potential of secondary metabolite production in Penicillium species.</title>
        <authorList>
            <person name="Nielsen J.C."/>
            <person name="Grijseels S."/>
            <person name="Prigent S."/>
            <person name="Ji B."/>
            <person name="Dainat J."/>
            <person name="Nielsen K.F."/>
            <person name="Frisvad J.C."/>
            <person name="Workman M."/>
            <person name="Nielsen J."/>
        </authorList>
    </citation>
    <scope>NUCLEOTIDE SEQUENCE [LARGE SCALE GENOMIC DNA]</scope>
    <source>
        <strain evidence="2">IBT 11843</strain>
    </source>
</reference>
<dbReference type="EMBL" id="MDYL01000056">
    <property type="protein sequence ID" value="OQD66276.1"/>
    <property type="molecule type" value="Genomic_DNA"/>
</dbReference>
<organism evidence="1 2">
    <name type="scientific">Penicillium decumbens</name>
    <dbReference type="NCBI Taxonomy" id="69771"/>
    <lineage>
        <taxon>Eukaryota</taxon>
        <taxon>Fungi</taxon>
        <taxon>Dikarya</taxon>
        <taxon>Ascomycota</taxon>
        <taxon>Pezizomycotina</taxon>
        <taxon>Eurotiomycetes</taxon>
        <taxon>Eurotiomycetidae</taxon>
        <taxon>Eurotiales</taxon>
        <taxon>Aspergillaceae</taxon>
        <taxon>Penicillium</taxon>
    </lineage>
</organism>
<dbReference type="Proteomes" id="UP000191522">
    <property type="component" value="Unassembled WGS sequence"/>
</dbReference>
<evidence type="ECO:0008006" key="3">
    <source>
        <dbReference type="Google" id="ProtNLM"/>
    </source>
</evidence>
<keyword evidence="2" id="KW-1185">Reference proteome</keyword>
<evidence type="ECO:0000313" key="1">
    <source>
        <dbReference type="EMBL" id="OQD66276.1"/>
    </source>
</evidence>
<dbReference type="PANTHER" id="PTHR46564:SF1">
    <property type="entry name" value="TRANSPOSASE"/>
    <property type="match status" value="1"/>
</dbReference>
<dbReference type="OMA" id="LYQDEMV"/>
<dbReference type="STRING" id="69771.A0A1V6NPG9"/>
<dbReference type="SUPFAM" id="SSF46689">
    <property type="entry name" value="Homeodomain-like"/>
    <property type="match status" value="1"/>
</dbReference>
<comment type="caution">
    <text evidence="1">The sequence shown here is derived from an EMBL/GenBank/DDBJ whole genome shotgun (WGS) entry which is preliminary data.</text>
</comment>
<gene>
    <name evidence="1" type="ORF">PENDEC_c056G04412</name>
</gene>